<dbReference type="Gene3D" id="3.80.20.20">
    <property type="entry name" value="Receptor L-domain"/>
    <property type="match status" value="2"/>
</dbReference>
<dbReference type="InterPro" id="IPR000719">
    <property type="entry name" value="Prot_kinase_dom"/>
</dbReference>
<dbReference type="GO" id="GO:0030424">
    <property type="term" value="C:axon"/>
    <property type="evidence" value="ECO:0007669"/>
    <property type="project" value="TreeGrafter"/>
</dbReference>
<evidence type="ECO:0000256" key="17">
    <source>
        <dbReference type="ARBA" id="ARBA00023180"/>
    </source>
</evidence>
<keyword evidence="28" id="KW-1185">Reference proteome</keyword>
<dbReference type="PROSITE" id="PS00107">
    <property type="entry name" value="PROTEIN_KINASE_ATP"/>
    <property type="match status" value="1"/>
</dbReference>
<keyword evidence="13 24" id="KW-0472">Membrane</keyword>
<evidence type="ECO:0000256" key="6">
    <source>
        <dbReference type="ARBA" id="ARBA00022692"/>
    </source>
</evidence>
<dbReference type="Proteomes" id="UP000265120">
    <property type="component" value="Chromosome 5"/>
</dbReference>
<dbReference type="SUPFAM" id="SSF49265">
    <property type="entry name" value="Fibronectin type III"/>
    <property type="match status" value="3"/>
</dbReference>
<dbReference type="FunFam" id="2.60.40.10:FF:000087">
    <property type="entry name" value="Tyrosine-protein kinase receptor"/>
    <property type="match status" value="1"/>
</dbReference>
<dbReference type="SUPFAM" id="SSF57184">
    <property type="entry name" value="Growth factor receptor domain"/>
    <property type="match status" value="1"/>
</dbReference>
<reference evidence="27 28" key="1">
    <citation type="journal article" date="2014" name="Nat. Genet.">
        <title>Whole-genome sequence of a flatfish provides insights into ZW sex chromosome evolution and adaptation to a benthic lifestyle.</title>
        <authorList>
            <person name="Chen S."/>
            <person name="Zhang G."/>
            <person name="Shao C."/>
            <person name="Huang Q."/>
            <person name="Liu G."/>
            <person name="Zhang P."/>
            <person name="Song W."/>
            <person name="An N."/>
            <person name="Chalopin D."/>
            <person name="Volff J.N."/>
            <person name="Hong Y."/>
            <person name="Li Q."/>
            <person name="Sha Z."/>
            <person name="Zhou H."/>
            <person name="Xie M."/>
            <person name="Yu Q."/>
            <person name="Liu Y."/>
            <person name="Xiang H."/>
            <person name="Wang N."/>
            <person name="Wu K."/>
            <person name="Yang C."/>
            <person name="Zhou Q."/>
            <person name="Liao X."/>
            <person name="Yang L."/>
            <person name="Hu Q."/>
            <person name="Zhang J."/>
            <person name="Meng L."/>
            <person name="Jin L."/>
            <person name="Tian Y."/>
            <person name="Lian J."/>
            <person name="Yang J."/>
            <person name="Miao G."/>
            <person name="Liu S."/>
            <person name="Liang Z."/>
            <person name="Yan F."/>
            <person name="Li Y."/>
            <person name="Sun B."/>
            <person name="Zhang H."/>
            <person name="Zhang J."/>
            <person name="Zhu Y."/>
            <person name="Du M."/>
            <person name="Zhao Y."/>
            <person name="Schartl M."/>
            <person name="Tang Q."/>
            <person name="Wang J."/>
        </authorList>
    </citation>
    <scope>NUCLEOTIDE SEQUENCE</scope>
</reference>
<dbReference type="CDD" id="cd00063">
    <property type="entry name" value="FN3"/>
    <property type="match status" value="3"/>
</dbReference>
<keyword evidence="4" id="KW-0808">Transferase</keyword>
<evidence type="ECO:0000256" key="5">
    <source>
        <dbReference type="ARBA" id="ARBA00022685"/>
    </source>
</evidence>
<evidence type="ECO:0000256" key="19">
    <source>
        <dbReference type="PIRSR" id="PIRSR000620-1"/>
    </source>
</evidence>
<dbReference type="FunFam" id="2.60.40.10:FF:000108">
    <property type="entry name" value="Tyrosine-protein kinase receptor"/>
    <property type="match status" value="1"/>
</dbReference>
<dbReference type="SMART" id="SM00219">
    <property type="entry name" value="TyrKc"/>
    <property type="match status" value="1"/>
</dbReference>
<dbReference type="InterPro" id="IPR020635">
    <property type="entry name" value="Tyr_kinase_cat_dom"/>
</dbReference>
<evidence type="ECO:0000256" key="1">
    <source>
        <dbReference type="ARBA" id="ARBA00004251"/>
    </source>
</evidence>
<evidence type="ECO:0000256" key="11">
    <source>
        <dbReference type="ARBA" id="ARBA00022840"/>
    </source>
</evidence>
<comment type="similarity">
    <text evidence="22">Belongs to the protein kinase superfamily. Tyr protein kinase family. Insulin receptor subfamily.</text>
</comment>
<evidence type="ECO:0000256" key="15">
    <source>
        <dbReference type="ARBA" id="ARBA00023157"/>
    </source>
</evidence>
<dbReference type="InterPro" id="IPR001245">
    <property type="entry name" value="Ser-Thr/Tyr_kinase_cat_dom"/>
</dbReference>
<dbReference type="GO" id="GO:0046328">
    <property type="term" value="P:regulation of JNK cascade"/>
    <property type="evidence" value="ECO:0007669"/>
    <property type="project" value="TreeGrafter"/>
</dbReference>
<dbReference type="InterPro" id="IPR036941">
    <property type="entry name" value="Rcpt_L-dom_sf"/>
</dbReference>
<dbReference type="InterPro" id="IPR050122">
    <property type="entry name" value="RTK"/>
</dbReference>
<reference evidence="27" key="3">
    <citation type="submission" date="2025-09" db="UniProtKB">
        <authorList>
            <consortium name="Ensembl"/>
        </authorList>
    </citation>
    <scope>IDENTIFICATION</scope>
</reference>
<dbReference type="GO" id="GO:0043410">
    <property type="term" value="P:positive regulation of MAPK cascade"/>
    <property type="evidence" value="ECO:0007669"/>
    <property type="project" value="TreeGrafter"/>
</dbReference>
<evidence type="ECO:0000256" key="9">
    <source>
        <dbReference type="ARBA" id="ARBA00022741"/>
    </source>
</evidence>
<dbReference type="GO" id="GO:0005009">
    <property type="term" value="F:insulin receptor activity"/>
    <property type="evidence" value="ECO:0007669"/>
    <property type="project" value="TreeGrafter"/>
</dbReference>
<dbReference type="FunFam" id="3.80.20.20:FF:000002">
    <property type="entry name" value="Tyrosine-protein kinase receptor"/>
    <property type="match status" value="1"/>
</dbReference>
<dbReference type="Gene3D" id="2.60.40.10">
    <property type="entry name" value="Immunoglobulins"/>
    <property type="match status" value="3"/>
</dbReference>
<feature type="region of interest" description="Disordered" evidence="23">
    <location>
        <begin position="1237"/>
        <end position="1293"/>
    </location>
</feature>
<dbReference type="GO" id="GO:0043548">
    <property type="term" value="F:phosphatidylinositol 3-kinase binding"/>
    <property type="evidence" value="ECO:0007669"/>
    <property type="project" value="InterPro"/>
</dbReference>
<keyword evidence="16 22" id="KW-0675">Receptor</keyword>
<evidence type="ECO:0000313" key="28">
    <source>
        <dbReference type="Proteomes" id="UP000265120"/>
    </source>
</evidence>
<dbReference type="Ensembl" id="ENSCSET00000017095.1">
    <property type="protein sequence ID" value="ENSCSEP00000016882.1"/>
    <property type="gene ID" value="ENSCSEG00000010813.1"/>
</dbReference>
<dbReference type="Gene3D" id="1.10.510.10">
    <property type="entry name" value="Transferase(Phosphotransferase) domain 1"/>
    <property type="match status" value="1"/>
</dbReference>
<keyword evidence="10" id="KW-0418">Kinase</keyword>
<keyword evidence="7" id="KW-0732">Signal</keyword>
<dbReference type="SMART" id="SM00060">
    <property type="entry name" value="FN3"/>
    <property type="match status" value="3"/>
</dbReference>
<accession>A0A3P8VRB4</accession>
<dbReference type="PROSITE" id="PS50853">
    <property type="entry name" value="FN3"/>
    <property type="match status" value="3"/>
</dbReference>
<dbReference type="InterPro" id="IPR003961">
    <property type="entry name" value="FN3_dom"/>
</dbReference>
<dbReference type="GO" id="GO:0005524">
    <property type="term" value="F:ATP binding"/>
    <property type="evidence" value="ECO:0007669"/>
    <property type="project" value="UniProtKB-UniRule"/>
</dbReference>
<evidence type="ECO:0000256" key="7">
    <source>
        <dbReference type="ARBA" id="ARBA00022729"/>
    </source>
</evidence>
<dbReference type="GO" id="GO:0048009">
    <property type="term" value="P:insulin-like growth factor receptor signaling pathway"/>
    <property type="evidence" value="ECO:0007669"/>
    <property type="project" value="TreeGrafter"/>
</dbReference>
<dbReference type="SMART" id="SM00261">
    <property type="entry name" value="FU"/>
    <property type="match status" value="1"/>
</dbReference>
<evidence type="ECO:0000256" key="12">
    <source>
        <dbReference type="ARBA" id="ARBA00022989"/>
    </source>
</evidence>
<evidence type="ECO:0000256" key="18">
    <source>
        <dbReference type="ARBA" id="ARBA00051243"/>
    </source>
</evidence>
<reference evidence="27" key="2">
    <citation type="submission" date="2025-08" db="UniProtKB">
        <authorList>
            <consortium name="Ensembl"/>
        </authorList>
    </citation>
    <scope>IDENTIFICATION</scope>
</reference>
<dbReference type="PROSITE" id="PS00239">
    <property type="entry name" value="RECEPTOR_TYR_KIN_II"/>
    <property type="match status" value="1"/>
</dbReference>
<dbReference type="CDD" id="cd00064">
    <property type="entry name" value="FU"/>
    <property type="match status" value="1"/>
</dbReference>
<feature type="domain" description="Fibronectin type-III" evidence="26">
    <location>
        <begin position="582"/>
        <end position="686"/>
    </location>
</feature>
<evidence type="ECO:0000259" key="25">
    <source>
        <dbReference type="PROSITE" id="PS50011"/>
    </source>
</evidence>
<dbReference type="PRINTS" id="PR00109">
    <property type="entry name" value="TYRKINASE"/>
</dbReference>
<dbReference type="PANTHER" id="PTHR24416:SF106">
    <property type="entry name" value="INSULIN-LIKE GROWTH FACTOR 1 RECEPTOR"/>
    <property type="match status" value="1"/>
</dbReference>
<feature type="binding site" evidence="20">
    <location>
        <position position="980"/>
    </location>
    <ligand>
        <name>ATP</name>
        <dbReference type="ChEBI" id="CHEBI:30616"/>
    </ligand>
</feature>
<feature type="binding site" evidence="20 21">
    <location>
        <position position="1004"/>
    </location>
    <ligand>
        <name>ATP</name>
        <dbReference type="ChEBI" id="CHEBI:30616"/>
    </ligand>
</feature>
<keyword evidence="2" id="KW-1003">Cell membrane</keyword>
<dbReference type="FunFam" id="3.30.200.20:FF:000026">
    <property type="entry name" value="Tyrosine-protein kinase receptor"/>
    <property type="match status" value="1"/>
</dbReference>
<evidence type="ECO:0000256" key="21">
    <source>
        <dbReference type="PROSITE-ProRule" id="PRU10141"/>
    </source>
</evidence>
<dbReference type="InterPro" id="IPR017441">
    <property type="entry name" value="Protein_kinase_ATP_BS"/>
</dbReference>
<dbReference type="InterPro" id="IPR013783">
    <property type="entry name" value="Ig-like_fold"/>
</dbReference>
<evidence type="ECO:0000256" key="22">
    <source>
        <dbReference type="RuleBase" id="RU000312"/>
    </source>
</evidence>
<feature type="active site" description="Proton donor/acceptor" evidence="19">
    <location>
        <position position="1071"/>
    </location>
</feature>
<keyword evidence="8" id="KW-0677">Repeat</keyword>
<evidence type="ECO:0000256" key="8">
    <source>
        <dbReference type="ARBA" id="ARBA00022737"/>
    </source>
</evidence>
<dbReference type="GeneTree" id="ENSGT00940000156682"/>
<feature type="binding site" evidence="20">
    <location>
        <position position="1089"/>
    </location>
    <ligand>
        <name>ATP</name>
        <dbReference type="ChEBI" id="CHEBI:30616"/>
    </ligand>
</feature>
<evidence type="ECO:0000256" key="24">
    <source>
        <dbReference type="SAM" id="Phobius"/>
    </source>
</evidence>
<dbReference type="EC" id="2.7.10.1" evidence="22"/>
<dbReference type="Pfam" id="PF00757">
    <property type="entry name" value="Furin-like"/>
    <property type="match status" value="1"/>
</dbReference>
<comment type="subcellular location">
    <subcellularLocation>
        <location evidence="1">Cell membrane</location>
        <topology evidence="1">Single-pass type I membrane protein</topology>
    </subcellularLocation>
</comment>
<dbReference type="InterPro" id="IPR006211">
    <property type="entry name" value="Furin-like_Cys-rich_dom"/>
</dbReference>
<dbReference type="GO" id="GO:0043560">
    <property type="term" value="F:insulin receptor substrate binding"/>
    <property type="evidence" value="ECO:0007669"/>
    <property type="project" value="InterPro"/>
</dbReference>
<evidence type="ECO:0000256" key="4">
    <source>
        <dbReference type="ARBA" id="ARBA00022679"/>
    </source>
</evidence>
<dbReference type="Pfam" id="PF01030">
    <property type="entry name" value="Recep_L_domain"/>
    <property type="match status" value="2"/>
</dbReference>
<evidence type="ECO:0000256" key="20">
    <source>
        <dbReference type="PIRSR" id="PIRSR000620-2"/>
    </source>
</evidence>
<feature type="domain" description="Fibronectin type-III" evidence="26">
    <location>
        <begin position="461"/>
        <end position="578"/>
    </location>
</feature>
<keyword evidence="11 20" id="KW-0067">ATP-binding</keyword>
<dbReference type="Gene3D" id="3.30.200.20">
    <property type="entry name" value="Phosphorylase Kinase, domain 1"/>
    <property type="match status" value="1"/>
</dbReference>
<feature type="binding site" evidence="20">
    <location>
        <begin position="1075"/>
        <end position="1076"/>
    </location>
    <ligand>
        <name>ATP</name>
        <dbReference type="ChEBI" id="CHEBI:30616"/>
    </ligand>
</feature>
<dbReference type="FunFam" id="3.80.20.20:FF:000001">
    <property type="entry name" value="Tyrosine-protein kinase receptor"/>
    <property type="match status" value="1"/>
</dbReference>
<dbReference type="Pfam" id="PF07714">
    <property type="entry name" value="PK_Tyr_Ser-Thr"/>
    <property type="match status" value="2"/>
</dbReference>
<dbReference type="CDD" id="cd05032">
    <property type="entry name" value="PTKc_InsR_like"/>
    <property type="match status" value="1"/>
</dbReference>
<comment type="catalytic activity">
    <reaction evidence="18 22">
        <text>L-tyrosyl-[protein] + ATP = O-phospho-L-tyrosyl-[protein] + ADP + H(+)</text>
        <dbReference type="Rhea" id="RHEA:10596"/>
        <dbReference type="Rhea" id="RHEA-COMP:10136"/>
        <dbReference type="Rhea" id="RHEA-COMP:20101"/>
        <dbReference type="ChEBI" id="CHEBI:15378"/>
        <dbReference type="ChEBI" id="CHEBI:30616"/>
        <dbReference type="ChEBI" id="CHEBI:46858"/>
        <dbReference type="ChEBI" id="CHEBI:61978"/>
        <dbReference type="ChEBI" id="CHEBI:456216"/>
        <dbReference type="EC" id="2.7.10.1"/>
    </reaction>
</comment>
<evidence type="ECO:0000256" key="13">
    <source>
        <dbReference type="ARBA" id="ARBA00023136"/>
    </source>
</evidence>
<keyword evidence="6 22" id="KW-0812">Transmembrane</keyword>
<dbReference type="InterPro" id="IPR000494">
    <property type="entry name" value="Rcpt_L-dom"/>
</dbReference>
<evidence type="ECO:0000256" key="23">
    <source>
        <dbReference type="SAM" id="MobiDB-lite"/>
    </source>
</evidence>
<feature type="compositionally biased region" description="Basic and acidic residues" evidence="23">
    <location>
        <begin position="653"/>
        <end position="665"/>
    </location>
</feature>
<dbReference type="GO" id="GO:0042593">
    <property type="term" value="P:glucose homeostasis"/>
    <property type="evidence" value="ECO:0007669"/>
    <property type="project" value="TreeGrafter"/>
</dbReference>
<evidence type="ECO:0000313" key="27">
    <source>
        <dbReference type="Ensembl" id="ENSCSEP00000016882.1"/>
    </source>
</evidence>
<dbReference type="InterPro" id="IPR016246">
    <property type="entry name" value="Tyr_kinase_insulin-like_rcpt"/>
</dbReference>
<feature type="domain" description="Protein kinase" evidence="25">
    <location>
        <begin position="932"/>
        <end position="1210"/>
    </location>
</feature>
<dbReference type="InterPro" id="IPR036116">
    <property type="entry name" value="FN3_sf"/>
</dbReference>
<dbReference type="InterPro" id="IPR009030">
    <property type="entry name" value="Growth_fac_rcpt_cys_sf"/>
</dbReference>
<dbReference type="Pfam" id="PF00041">
    <property type="entry name" value="fn3"/>
    <property type="match status" value="2"/>
</dbReference>
<evidence type="ECO:0000256" key="14">
    <source>
        <dbReference type="ARBA" id="ARBA00023137"/>
    </source>
</evidence>
<dbReference type="FunFam" id="1.10.510.10:FF:000050">
    <property type="entry name" value="Tyrosine-protein kinase receptor"/>
    <property type="match status" value="1"/>
</dbReference>
<keyword evidence="15" id="KW-1015">Disulfide bond</keyword>
<evidence type="ECO:0000259" key="26">
    <source>
        <dbReference type="PROSITE" id="PS50853"/>
    </source>
</evidence>
<dbReference type="SUPFAM" id="SSF56112">
    <property type="entry name" value="Protein kinase-like (PK-like)"/>
    <property type="match status" value="1"/>
</dbReference>
<keyword evidence="9 20" id="KW-0547">Nucleotide-binding</keyword>
<proteinExistence type="inferred from homology"/>
<dbReference type="InterPro" id="IPR006212">
    <property type="entry name" value="Furin_repeat"/>
</dbReference>
<keyword evidence="3 22" id="KW-0597">Phosphoprotein</keyword>
<organism evidence="27 28">
    <name type="scientific">Cynoglossus semilaevis</name>
    <name type="common">Tongue sole</name>
    <dbReference type="NCBI Taxonomy" id="244447"/>
    <lineage>
        <taxon>Eukaryota</taxon>
        <taxon>Metazoa</taxon>
        <taxon>Chordata</taxon>
        <taxon>Craniata</taxon>
        <taxon>Vertebrata</taxon>
        <taxon>Euteleostomi</taxon>
        <taxon>Actinopterygii</taxon>
        <taxon>Neopterygii</taxon>
        <taxon>Teleostei</taxon>
        <taxon>Neoteleostei</taxon>
        <taxon>Acanthomorphata</taxon>
        <taxon>Carangaria</taxon>
        <taxon>Pleuronectiformes</taxon>
        <taxon>Pleuronectoidei</taxon>
        <taxon>Cynoglossidae</taxon>
        <taxon>Cynoglossinae</taxon>
        <taxon>Cynoglossus</taxon>
    </lineage>
</organism>
<dbReference type="GO" id="GO:0005899">
    <property type="term" value="C:insulin receptor complex"/>
    <property type="evidence" value="ECO:0007669"/>
    <property type="project" value="TreeGrafter"/>
</dbReference>
<sequence length="1293" mass="146587">NSMYSGISQFCGPDVHIGNDISEFRRLENCTVVEGSLQILLIGDKGNTPNQDVFRTLSFPKLTMITDHLLLFRVSGLDSLSTLFPNLAVIRGRTLFYNYALVIFEMTSLKDIGLFNLRNITRGAIRIEKNPELCYLDSIDWSVIMDAEFNNYIAGNKQSKECSDVCPGILENNPQCRKTIFNNNYNYRCWNSNHCQKECPQRCERQVCTADGECCHPQCLGSCTVPDSDTACAACVHYYYEGRCVSDCPPGTYKFEGWRCISAETCFKFINQQNKVFIIHDRGCMGECPSGYTRTAPNSTYCKACDGPCDKVCGEKIIDSVDAAQSLQDCTVIKGNLHINIRRGHNIVAELESFTGLIQRVTGYVRIRHSHTLSSLAFLRSLKYIDGEQLMYAFSAFDNQQLQYLWDWKQHNLTIKTGKLFFRANPKLCMSEIRSMWEKTGIQGRFDESDFRNNGDRASCESTILKFKSNSTSSTRIKLNWQRYRPPDYRDLISFIVYYKEAPYQNITEFEGQDGCGSNSWNMVDVELRQDKDPGVLLSGLKPWTQYAIFVKAITLMVEDKHVPSAKSKVVYIRTSPSAPSMPQDVRAYSNSSTQLVVRWSPPVSPNGNQTYYLVRWQQQPEDRELYQHNYCSKELKIPIRIAATGVGDPEEDTKPTKPDHEGPDKGPCCPCPKSVEDLEAEAADASYRKAFENFLHNSIFTPRPADRRRRDLFGLANSTFSHRNRLQSNSSTIPPLHGAGNTSTIADLDPADREFEFMDQSVTERELQIFGLQPFTVYRIDIHACNDQVKTCSAAEFVFSRTKPAEKADDIPGAVTWEGHEDWVFLRWPEPSHPNGLILMYEIKFKMAAEKHECVSGPMYQAQRGVRLSNLSPGNYSVRVRATSLAGNGSWTQSVELYVAERKTHHRNHIYFAANLLLLGILMFFYFLHSFRNSDRLGNGVLYASVNPEYFSAAEMYVPDEWEVAREKISLSRELGQGSFGMVYEGVAKGVVKDEPDTRVAIKTVNESASMRERIEFLNEASELRDFYLRSLRTKEVILSLPPLKKMLQMAGQIADGMAYLNANKFVHRDLAARNCMVAEDFTVKIGDFGMTRDIYETDYYRKGGKGLLPVRWMSPESLKDGVFTTNSDVWSFGVVLWEIATLAEQPYQGLSNEQVLRFVMEGGLLDKPQNCPDMLFELMRMCWQYNPKMRPSFVEIISSIKDELEPGFKEVSFFYSADHKTSDDSQAHLDKMDDVDDIPLEPASSTQSHLAAGTGAGVTMRPSLDELPPYAHMNGGRKNERAMPLPQSSAC</sequence>
<keyword evidence="12 24" id="KW-1133">Transmembrane helix</keyword>
<feature type="region of interest" description="Disordered" evidence="23">
    <location>
        <begin position="645"/>
        <end position="669"/>
    </location>
</feature>
<protein>
    <recommendedName>
        <fullName evidence="22">Tyrosine-protein kinase receptor</fullName>
        <ecNumber evidence="22">2.7.10.1</ecNumber>
    </recommendedName>
</protein>
<dbReference type="PIRSF" id="PIRSF000620">
    <property type="entry name" value="Insulin_receptor"/>
    <property type="match status" value="1"/>
</dbReference>
<dbReference type="SUPFAM" id="SSF52058">
    <property type="entry name" value="L domain-like"/>
    <property type="match status" value="2"/>
</dbReference>
<feature type="transmembrane region" description="Helical" evidence="24">
    <location>
        <begin position="911"/>
        <end position="929"/>
    </location>
</feature>
<evidence type="ECO:0000256" key="3">
    <source>
        <dbReference type="ARBA" id="ARBA00022553"/>
    </source>
</evidence>
<keyword evidence="5" id="KW-0165">Cleavage on pair of basic residues</keyword>
<dbReference type="PROSITE" id="PS00109">
    <property type="entry name" value="PROTEIN_KINASE_TYR"/>
    <property type="match status" value="1"/>
</dbReference>
<dbReference type="Gene3D" id="2.10.220.10">
    <property type="entry name" value="Hormone Receptor, Insulin-like Growth Factor Receptor 1, Chain A, domain 2"/>
    <property type="match status" value="1"/>
</dbReference>
<keyword evidence="14" id="KW-0829">Tyrosine-protein kinase</keyword>
<evidence type="ECO:0000256" key="16">
    <source>
        <dbReference type="ARBA" id="ARBA00023170"/>
    </source>
</evidence>
<feature type="domain" description="Fibronectin type-III" evidence="26">
    <location>
        <begin position="812"/>
        <end position="903"/>
    </location>
</feature>
<evidence type="ECO:0000256" key="2">
    <source>
        <dbReference type="ARBA" id="ARBA00022475"/>
    </source>
</evidence>
<dbReference type="InterPro" id="IPR002011">
    <property type="entry name" value="Tyr_kinase_rcpt_2_CS"/>
</dbReference>
<keyword evidence="17" id="KW-0325">Glycoprotein</keyword>
<dbReference type="InterPro" id="IPR008266">
    <property type="entry name" value="Tyr_kinase_AS"/>
</dbReference>
<dbReference type="PROSITE" id="PS50011">
    <property type="entry name" value="PROTEIN_KINASE_DOM"/>
    <property type="match status" value="1"/>
</dbReference>
<dbReference type="PANTHER" id="PTHR24416">
    <property type="entry name" value="TYROSINE-PROTEIN KINASE RECEPTOR"/>
    <property type="match status" value="1"/>
</dbReference>
<dbReference type="GO" id="GO:0051897">
    <property type="term" value="P:positive regulation of phosphatidylinositol 3-kinase/protein kinase B signal transduction"/>
    <property type="evidence" value="ECO:0007669"/>
    <property type="project" value="TreeGrafter"/>
</dbReference>
<dbReference type="InterPro" id="IPR011009">
    <property type="entry name" value="Kinase-like_dom_sf"/>
</dbReference>
<evidence type="ECO:0000256" key="10">
    <source>
        <dbReference type="ARBA" id="ARBA00022777"/>
    </source>
</evidence>
<name>A0A3P8VRB4_CYNSE</name>